<sequence>MGFLAGALNNFPILIANSSGFDQMTRDVGRAARFVSLPRLGDREKYREKVREEMRVRSIGRKASWPASPLLCPVTLLTSNKPYSVSDGSNPFFDGRAFPKFNLRKSGVHKVVMFRKGSWIHFVLFRMGKGNASHVSSKIMKLVD</sequence>
<gene>
    <name evidence="1" type="ORF">Scep_002112</name>
</gene>
<dbReference type="Proteomes" id="UP001419268">
    <property type="component" value="Unassembled WGS sequence"/>
</dbReference>
<dbReference type="EMBL" id="JBBNAG010000001">
    <property type="protein sequence ID" value="KAK9166921.1"/>
    <property type="molecule type" value="Genomic_DNA"/>
</dbReference>
<dbReference type="AlphaFoldDB" id="A0AAP0L9N9"/>
<evidence type="ECO:0000313" key="2">
    <source>
        <dbReference type="Proteomes" id="UP001419268"/>
    </source>
</evidence>
<name>A0AAP0L9N9_9MAGN</name>
<accession>A0AAP0L9N9</accession>
<keyword evidence="2" id="KW-1185">Reference proteome</keyword>
<dbReference type="PANTHER" id="PTHR46692">
    <property type="entry name" value="INOSINE-URIDINE PREFERRING NUCLEOSIDE HYDROLASE FAMILY PROTEIN"/>
    <property type="match status" value="1"/>
</dbReference>
<proteinExistence type="predicted"/>
<comment type="caution">
    <text evidence="1">The sequence shown here is derived from an EMBL/GenBank/DDBJ whole genome shotgun (WGS) entry which is preliminary data.</text>
</comment>
<dbReference type="PANTHER" id="PTHR46692:SF1">
    <property type="entry name" value="NUCLEOSIDE HYDROLASE 3-RELATED"/>
    <property type="match status" value="1"/>
</dbReference>
<reference evidence="1 2" key="1">
    <citation type="submission" date="2024-01" db="EMBL/GenBank/DDBJ databases">
        <title>Genome assemblies of Stephania.</title>
        <authorList>
            <person name="Yang L."/>
        </authorList>
    </citation>
    <scope>NUCLEOTIDE SEQUENCE [LARGE SCALE GENOMIC DNA]</scope>
    <source>
        <strain evidence="1">JXDWG</strain>
        <tissue evidence="1">Leaf</tissue>
    </source>
</reference>
<organism evidence="1 2">
    <name type="scientific">Stephania cephalantha</name>
    <dbReference type="NCBI Taxonomy" id="152367"/>
    <lineage>
        <taxon>Eukaryota</taxon>
        <taxon>Viridiplantae</taxon>
        <taxon>Streptophyta</taxon>
        <taxon>Embryophyta</taxon>
        <taxon>Tracheophyta</taxon>
        <taxon>Spermatophyta</taxon>
        <taxon>Magnoliopsida</taxon>
        <taxon>Ranunculales</taxon>
        <taxon>Menispermaceae</taxon>
        <taxon>Menispermoideae</taxon>
        <taxon>Cissampelideae</taxon>
        <taxon>Stephania</taxon>
    </lineage>
</organism>
<protein>
    <submittedName>
        <fullName evidence="1">Uncharacterized protein</fullName>
    </submittedName>
</protein>
<evidence type="ECO:0000313" key="1">
    <source>
        <dbReference type="EMBL" id="KAK9166921.1"/>
    </source>
</evidence>